<evidence type="ECO:0000256" key="1">
    <source>
        <dbReference type="SAM" id="MobiDB-lite"/>
    </source>
</evidence>
<dbReference type="Proteomes" id="UP001333102">
    <property type="component" value="Chromosome"/>
</dbReference>
<dbReference type="EMBL" id="CP141614">
    <property type="protein sequence ID" value="WRP15538.1"/>
    <property type="molecule type" value="Genomic_DNA"/>
</dbReference>
<feature type="region of interest" description="Disordered" evidence="1">
    <location>
        <begin position="37"/>
        <end position="66"/>
    </location>
</feature>
<protein>
    <submittedName>
        <fullName evidence="3">YHS domain-containing protein</fullName>
    </submittedName>
</protein>
<evidence type="ECO:0000313" key="3">
    <source>
        <dbReference type="EMBL" id="WRP15538.1"/>
    </source>
</evidence>
<dbReference type="InterPro" id="IPR012348">
    <property type="entry name" value="RNR-like"/>
</dbReference>
<dbReference type="Pfam" id="PF04945">
    <property type="entry name" value="YHS"/>
    <property type="match status" value="1"/>
</dbReference>
<dbReference type="RefSeq" id="WP_324669944.1">
    <property type="nucleotide sequence ID" value="NZ_CP141614.1"/>
</dbReference>
<proteinExistence type="predicted"/>
<organism evidence="3 4">
    <name type="scientific">Geochorda subterranea</name>
    <dbReference type="NCBI Taxonomy" id="3109564"/>
    <lineage>
        <taxon>Bacteria</taxon>
        <taxon>Bacillati</taxon>
        <taxon>Bacillota</taxon>
        <taxon>Limnochordia</taxon>
        <taxon>Limnochordales</taxon>
        <taxon>Geochordaceae</taxon>
        <taxon>Geochorda</taxon>
    </lineage>
</organism>
<keyword evidence="4" id="KW-1185">Reference proteome</keyword>
<feature type="compositionally biased region" description="Basic and acidic residues" evidence="1">
    <location>
        <begin position="37"/>
        <end position="50"/>
    </location>
</feature>
<reference evidence="4" key="1">
    <citation type="submission" date="2023-12" db="EMBL/GenBank/DDBJ databases">
        <title>Novel isolates from deep terrestrial aquifers shed light on the physiology and ecology of the class Limnochordia.</title>
        <authorList>
            <person name="Karnachuk O.V."/>
            <person name="Lukina A.P."/>
            <person name="Avakyan M.R."/>
            <person name="Kadnikov V."/>
            <person name="Begmatov S."/>
            <person name="Beletsky A.V."/>
            <person name="Mardanov A.V."/>
            <person name="Ravin N.V."/>
        </authorList>
    </citation>
    <scope>NUCLEOTIDE SEQUENCE [LARGE SCALE GENOMIC DNA]</scope>
    <source>
        <strain evidence="4">LN</strain>
    </source>
</reference>
<name>A0ABZ1BTN5_9FIRM</name>
<dbReference type="Gene3D" id="1.10.620.20">
    <property type="entry name" value="Ribonucleotide Reductase, subunit A"/>
    <property type="match status" value="1"/>
</dbReference>
<evidence type="ECO:0000259" key="2">
    <source>
        <dbReference type="Pfam" id="PF04945"/>
    </source>
</evidence>
<sequence>MQVDERTARFTSQHEGKTYYFCGPGCKRAFDADPERYLRGDAGEGHPSHHDHGHHAHGHGSPGVTR</sequence>
<evidence type="ECO:0000313" key="4">
    <source>
        <dbReference type="Proteomes" id="UP001333102"/>
    </source>
</evidence>
<dbReference type="InterPro" id="IPR009078">
    <property type="entry name" value="Ferritin-like_SF"/>
</dbReference>
<feature type="domain" description="YHS" evidence="2">
    <location>
        <begin position="1"/>
        <end position="39"/>
    </location>
</feature>
<gene>
    <name evidence="3" type="ORF">VLY81_05065</name>
</gene>
<accession>A0ABZ1BTN5</accession>
<dbReference type="SUPFAM" id="SSF47240">
    <property type="entry name" value="Ferritin-like"/>
    <property type="match status" value="1"/>
</dbReference>
<dbReference type="InterPro" id="IPR007029">
    <property type="entry name" value="YHS_dom"/>
</dbReference>